<gene>
    <name evidence="2" type="ORF">UFOPK3423_01385</name>
</gene>
<sequence length="196" mass="21855">MYLRDVDAGRDDLVERAESGDGPTRDDDLCIVRDLLDGLLNRLDERRLGDDEARLAESDQMLELARSVRDVRRHQHRTDPRHREPGDEELRAVAQVQDDEVALHDSKACERARAALDLGAQLGVGHLAHLLLGVLVDQEGLVAPGLHLLVEQVDHRAVTNRIDHAYISCRAAFPAAELAMEVGVAVRRLMPCTSRR</sequence>
<feature type="region of interest" description="Disordered" evidence="1">
    <location>
        <begin position="66"/>
        <end position="87"/>
    </location>
</feature>
<accession>A0A6J7EEN3</accession>
<evidence type="ECO:0000256" key="1">
    <source>
        <dbReference type="SAM" id="MobiDB-lite"/>
    </source>
</evidence>
<name>A0A6J7EEN3_9ZZZZ</name>
<protein>
    <submittedName>
        <fullName evidence="2">Unannotated protein</fullName>
    </submittedName>
</protein>
<evidence type="ECO:0000313" key="2">
    <source>
        <dbReference type="EMBL" id="CAB4881436.1"/>
    </source>
</evidence>
<proteinExistence type="predicted"/>
<dbReference type="AlphaFoldDB" id="A0A6J7EEN3"/>
<reference evidence="2" key="1">
    <citation type="submission" date="2020-05" db="EMBL/GenBank/DDBJ databases">
        <authorList>
            <person name="Chiriac C."/>
            <person name="Salcher M."/>
            <person name="Ghai R."/>
            <person name="Kavagutti S V."/>
        </authorList>
    </citation>
    <scope>NUCLEOTIDE SEQUENCE</scope>
</reference>
<feature type="compositionally biased region" description="Basic and acidic residues" evidence="1">
    <location>
        <begin position="77"/>
        <end position="87"/>
    </location>
</feature>
<dbReference type="EMBL" id="CAFBLQ010000183">
    <property type="protein sequence ID" value="CAB4881436.1"/>
    <property type="molecule type" value="Genomic_DNA"/>
</dbReference>
<organism evidence="2">
    <name type="scientific">freshwater metagenome</name>
    <dbReference type="NCBI Taxonomy" id="449393"/>
    <lineage>
        <taxon>unclassified sequences</taxon>
        <taxon>metagenomes</taxon>
        <taxon>ecological metagenomes</taxon>
    </lineage>
</organism>